<evidence type="ECO:0000313" key="1">
    <source>
        <dbReference type="EMBL" id="ETZ07496.1"/>
    </source>
</evidence>
<dbReference type="Proteomes" id="UP000019112">
    <property type="component" value="Unassembled WGS sequence"/>
</dbReference>
<accession>W6TEX7</accession>
<dbReference type="EMBL" id="AWTR02000041">
    <property type="protein sequence ID" value="ETZ07496.1"/>
    <property type="molecule type" value="Genomic_DNA"/>
</dbReference>
<organism evidence="1 2">
    <name type="scientific">Holospora obtusa F1</name>
    <dbReference type="NCBI Taxonomy" id="1399147"/>
    <lineage>
        <taxon>Bacteria</taxon>
        <taxon>Pseudomonadati</taxon>
        <taxon>Pseudomonadota</taxon>
        <taxon>Alphaproteobacteria</taxon>
        <taxon>Holosporales</taxon>
        <taxon>Holosporaceae</taxon>
        <taxon>Holospora</taxon>
    </lineage>
</organism>
<reference evidence="1 2" key="1">
    <citation type="journal article" date="2014" name="FEMS Microbiol. Lett.">
        <title>Draft genome sequences of three Holospora species (Holospora obtusa, Holospora undulata, and Holospora elegans), endonuclear symbiotic bacteria of the ciliate Paramecium caudatum.</title>
        <authorList>
            <person name="Dohra H."/>
            <person name="Tanaka K."/>
            <person name="Suzuki T."/>
            <person name="Fujishima M."/>
            <person name="Suzuki H."/>
        </authorList>
    </citation>
    <scope>NUCLEOTIDE SEQUENCE [LARGE SCALE GENOMIC DNA]</scope>
    <source>
        <strain evidence="1 2">F1</strain>
    </source>
</reference>
<dbReference type="RefSeq" id="WP_021827233.1">
    <property type="nucleotide sequence ID" value="NZ_AWTR02000041.1"/>
</dbReference>
<comment type="caution">
    <text evidence="1">The sequence shown here is derived from an EMBL/GenBank/DDBJ whole genome shotgun (WGS) entry which is preliminary data.</text>
</comment>
<name>W6TEX7_HOLOB</name>
<proteinExistence type="predicted"/>
<dbReference type="AlphaFoldDB" id="W6TEX7"/>
<gene>
    <name evidence="1" type="ORF">P618_200313</name>
</gene>
<evidence type="ECO:0000313" key="2">
    <source>
        <dbReference type="Proteomes" id="UP000019112"/>
    </source>
</evidence>
<protein>
    <submittedName>
        <fullName evidence="1">Uncharacterized protein</fullName>
    </submittedName>
</protein>
<sequence>MKKRIIFLSLMYFFSLGSKSFSGKEHQQCPVQQKLKINFESSNENLSKIVKQLKGLEIMDEESFCFAQKMLKHPCFEYRNERYITYPELRADLSFECALQLLLRVNFDIEAIKNVFQDTEFTKVLRKNLKYFFEQNNGSAFVSMILSNENNLDVAKIVISHLDLSSIKTDGDDVGNLVRTVLSKDNHFALAEHCIKNIKWNEYKNFDPTCKRSHKIMRAIMVQSTSPIFSEMLFKSITWGDDFLKLSLSDMLNFLKSKNSSSITKEVLKLSNWKERIQKEKLDISVFDDSYPYFWSNLLSWNPSLELLLDGIDLNRCFVGTMFHRKYVEGLLENFKYFKNKKFAEQLLSRIQISNTEIPTIWNLCVKKLDYLKDTQFKDADTTIVVSLFLDQGGGSFKNFYEDEDFQNKYGYAPPKSHEEKILIALSMLAHSDFVYAKKMLDQLNEDPTVTSAFLKKHFNQMLEHLMFSNKDETVEYFLNKLDFDTKMNQSFNTKVGTKREEDIKLFQKSANLLLDQLICAKNGAIVKKISKLNFWRFISDLDQCKAFIKGNNLEACKLLVTKLPNKEWIQSEVTDKDTVKHIFEKILATQAKTPFHEKNSAEIYDTFAIALESPLTEDVKTIIDTIDYDGINCEKLLSEYLIEDKSSNKIETVHYLIHRLEKSEIFSKLDKTIAKNGWGELELRVLCPIVYSKNELLVHCCLSQMNCFKNIENTDSPADLVSRIQKSNTRIMGNFLMEKLMSKQLTSEDRANILERIREEDQRKKVLDHPGIDYAVRAEFKEKLIQTFGLREKDGN</sequence>
<keyword evidence="2" id="KW-1185">Reference proteome</keyword>